<proteinExistence type="predicted"/>
<dbReference type="AlphaFoldDB" id="A0A2A9DUQ8"/>
<evidence type="ECO:0000313" key="3">
    <source>
        <dbReference type="Proteomes" id="UP000221369"/>
    </source>
</evidence>
<dbReference type="InterPro" id="IPR045057">
    <property type="entry name" value="Gcn5-rel_NAT"/>
</dbReference>
<dbReference type="Pfam" id="PF14542">
    <property type="entry name" value="Acetyltransf_CG"/>
    <property type="match status" value="1"/>
</dbReference>
<evidence type="ECO:0000313" key="2">
    <source>
        <dbReference type="EMBL" id="PFG30418.1"/>
    </source>
</evidence>
<dbReference type="Proteomes" id="UP000221369">
    <property type="component" value="Unassembled WGS sequence"/>
</dbReference>
<dbReference type="EMBL" id="PDJE01000001">
    <property type="protein sequence ID" value="PFG30418.1"/>
    <property type="molecule type" value="Genomic_DNA"/>
</dbReference>
<organism evidence="2 3">
    <name type="scientific">Paramicrobacterium agarici</name>
    <dbReference type="NCBI Taxonomy" id="630514"/>
    <lineage>
        <taxon>Bacteria</taxon>
        <taxon>Bacillati</taxon>
        <taxon>Actinomycetota</taxon>
        <taxon>Actinomycetes</taxon>
        <taxon>Micrococcales</taxon>
        <taxon>Microbacteriaceae</taxon>
        <taxon>Paramicrobacterium</taxon>
    </lineage>
</organism>
<dbReference type="RefSeq" id="WP_098406881.1">
    <property type="nucleotide sequence ID" value="NZ_PDJE01000001.1"/>
</dbReference>
<dbReference type="InterPro" id="IPR031165">
    <property type="entry name" value="GNAT_YJDJ"/>
</dbReference>
<feature type="domain" description="N-acetyltransferase" evidence="1">
    <location>
        <begin position="9"/>
        <end position="95"/>
    </location>
</feature>
<dbReference type="Gene3D" id="3.40.630.30">
    <property type="match status" value="1"/>
</dbReference>
<dbReference type="SUPFAM" id="SSF55729">
    <property type="entry name" value="Acyl-CoA N-acyltransferases (Nat)"/>
    <property type="match status" value="1"/>
</dbReference>
<comment type="caution">
    <text evidence="2">The sequence shown here is derived from an EMBL/GenBank/DDBJ whole genome shotgun (WGS) entry which is preliminary data.</text>
</comment>
<dbReference type="PANTHER" id="PTHR31435">
    <property type="entry name" value="PROTEIN NATD1"/>
    <property type="match status" value="1"/>
</dbReference>
<dbReference type="PANTHER" id="PTHR31435:SF10">
    <property type="entry name" value="BSR4717 PROTEIN"/>
    <property type="match status" value="1"/>
</dbReference>
<evidence type="ECO:0000259" key="1">
    <source>
        <dbReference type="PROSITE" id="PS51729"/>
    </source>
</evidence>
<sequence>MAENESRVTRNEAESRYELWLGDTMVGRAEFERHDSGTAFTHTVVDDEYSGQGLGSVLAKGALDDAVARDEIIVPHCPFIQAYLKRHHEYESHVAWPTPKHERR</sequence>
<dbReference type="PROSITE" id="PS51729">
    <property type="entry name" value="GNAT_YJDJ"/>
    <property type="match status" value="1"/>
</dbReference>
<protein>
    <recommendedName>
        <fullName evidence="1">N-acetyltransferase domain-containing protein</fullName>
    </recommendedName>
</protein>
<dbReference type="InterPro" id="IPR016181">
    <property type="entry name" value="Acyl_CoA_acyltransferase"/>
</dbReference>
<gene>
    <name evidence="2" type="ORF">ATJ78_1347</name>
</gene>
<keyword evidence="3" id="KW-1185">Reference proteome</keyword>
<accession>A0A2A9DUQ8</accession>
<reference evidence="2 3" key="1">
    <citation type="submission" date="2017-10" db="EMBL/GenBank/DDBJ databases">
        <title>Sequencing the genomes of 1000 actinobacteria strains.</title>
        <authorList>
            <person name="Klenk H.-P."/>
        </authorList>
    </citation>
    <scope>NUCLEOTIDE SEQUENCE [LARGE SCALE GENOMIC DNA]</scope>
    <source>
        <strain evidence="2 3">DSM 21798</strain>
    </source>
</reference>
<name>A0A2A9DUQ8_9MICO</name>